<dbReference type="EMBL" id="FZOJ01000027">
    <property type="protein sequence ID" value="SNS91528.1"/>
    <property type="molecule type" value="Genomic_DNA"/>
</dbReference>
<protein>
    <recommendedName>
        <fullName evidence="3">DUF2281 domain-containing protein</fullName>
    </recommendedName>
</protein>
<keyword evidence="2" id="KW-1185">Reference proteome</keyword>
<dbReference type="RefSeq" id="WP_089284565.1">
    <property type="nucleotide sequence ID" value="NZ_FZOJ01000027.1"/>
</dbReference>
<dbReference type="OrthoDB" id="9813823at2"/>
<evidence type="ECO:0008006" key="3">
    <source>
        <dbReference type="Google" id="ProtNLM"/>
    </source>
</evidence>
<dbReference type="AlphaFoldDB" id="A0A239IE53"/>
<organism evidence="1 2">
    <name type="scientific">Anaerovirgula multivorans</name>
    <dbReference type="NCBI Taxonomy" id="312168"/>
    <lineage>
        <taxon>Bacteria</taxon>
        <taxon>Bacillati</taxon>
        <taxon>Bacillota</taxon>
        <taxon>Clostridia</taxon>
        <taxon>Peptostreptococcales</taxon>
        <taxon>Natronincolaceae</taxon>
        <taxon>Anaerovirgula</taxon>
    </lineage>
</organism>
<proteinExistence type="predicted"/>
<evidence type="ECO:0000313" key="2">
    <source>
        <dbReference type="Proteomes" id="UP000198304"/>
    </source>
</evidence>
<gene>
    <name evidence="1" type="ORF">SAMN05446037_102732</name>
</gene>
<reference evidence="1 2" key="1">
    <citation type="submission" date="2017-06" db="EMBL/GenBank/DDBJ databases">
        <authorList>
            <person name="Kim H.J."/>
            <person name="Triplett B.A."/>
        </authorList>
    </citation>
    <scope>NUCLEOTIDE SEQUENCE [LARGE SCALE GENOMIC DNA]</scope>
    <source>
        <strain evidence="1 2">SCA</strain>
    </source>
</reference>
<evidence type="ECO:0000313" key="1">
    <source>
        <dbReference type="EMBL" id="SNS91528.1"/>
    </source>
</evidence>
<dbReference type="Proteomes" id="UP000198304">
    <property type="component" value="Unassembled WGS sequence"/>
</dbReference>
<sequence length="69" mass="8187">MKEIDFIIKEIDTLPPKVLKEVADYISYVKYKYKINDEPIKIDEITLASEKSLAKDWLKPEEDEAWKDL</sequence>
<name>A0A239IE53_9FIRM</name>
<accession>A0A239IE53</accession>